<name>A0A561XB63_ACIDE</name>
<reference evidence="1 2" key="1">
    <citation type="journal article" date="2015" name="Stand. Genomic Sci.">
        <title>Genomic Encyclopedia of Bacterial and Archaeal Type Strains, Phase III: the genomes of soil and plant-associated and newly described type strains.</title>
        <authorList>
            <person name="Whitman W.B."/>
            <person name="Woyke T."/>
            <person name="Klenk H.P."/>
            <person name="Zhou Y."/>
            <person name="Lilburn T.G."/>
            <person name="Beck B.J."/>
            <person name="De Vos P."/>
            <person name="Vandamme P."/>
            <person name="Eisen J.A."/>
            <person name="Garrity G."/>
            <person name="Hugenholtz P."/>
            <person name="Kyrpides N.C."/>
        </authorList>
    </citation>
    <scope>NUCLEOTIDE SEQUENCE [LARGE SCALE GENOMIC DNA]</scope>
    <source>
        <strain evidence="1 2">DSM 64</strain>
    </source>
</reference>
<organism evidence="1 2">
    <name type="scientific">Acidovorax delafieldii</name>
    <name type="common">Pseudomonas delafieldii</name>
    <dbReference type="NCBI Taxonomy" id="47920"/>
    <lineage>
        <taxon>Bacteria</taxon>
        <taxon>Pseudomonadati</taxon>
        <taxon>Pseudomonadota</taxon>
        <taxon>Betaproteobacteria</taxon>
        <taxon>Burkholderiales</taxon>
        <taxon>Comamonadaceae</taxon>
        <taxon>Acidovorax</taxon>
    </lineage>
</organism>
<protein>
    <submittedName>
        <fullName evidence="1">Uncharacterized protein</fullName>
    </submittedName>
</protein>
<dbReference type="Proteomes" id="UP000321485">
    <property type="component" value="Unassembled WGS sequence"/>
</dbReference>
<dbReference type="EMBL" id="VJWE01000018">
    <property type="protein sequence ID" value="TWG33341.1"/>
    <property type="molecule type" value="Genomic_DNA"/>
</dbReference>
<gene>
    <name evidence="1" type="ORF">ATF69_4419</name>
</gene>
<accession>A0A561XB63</accession>
<sequence>MILYKPGTQFLYKGRTVSVDYVIIKRTGLWIRLAHSEEVCRPEDLTPIAPQGAGLAR</sequence>
<proteinExistence type="predicted"/>
<evidence type="ECO:0000313" key="1">
    <source>
        <dbReference type="EMBL" id="TWG33341.1"/>
    </source>
</evidence>
<comment type="caution">
    <text evidence="1">The sequence shown here is derived from an EMBL/GenBank/DDBJ whole genome shotgun (WGS) entry which is preliminary data.</text>
</comment>
<dbReference type="AlphaFoldDB" id="A0A561XB63"/>
<evidence type="ECO:0000313" key="2">
    <source>
        <dbReference type="Proteomes" id="UP000321485"/>
    </source>
</evidence>